<gene>
    <name evidence="10" type="ORF">ACAT0790_LOCUS24453</name>
</gene>
<dbReference type="AlphaFoldDB" id="A0A7S1QGI5"/>
<keyword evidence="7" id="KW-0811">Translocation</keyword>
<proteinExistence type="inferred from homology"/>
<protein>
    <submittedName>
        <fullName evidence="10">Uncharacterized protein</fullName>
    </submittedName>
</protein>
<evidence type="ECO:0000256" key="6">
    <source>
        <dbReference type="ARBA" id="ARBA00022989"/>
    </source>
</evidence>
<evidence type="ECO:0000313" key="10">
    <source>
        <dbReference type="EMBL" id="CAD9135821.1"/>
    </source>
</evidence>
<evidence type="ECO:0000256" key="8">
    <source>
        <dbReference type="ARBA" id="ARBA00023136"/>
    </source>
</evidence>
<dbReference type="InterPro" id="IPR001901">
    <property type="entry name" value="Translocase_SecE/Sec61-g"/>
</dbReference>
<feature type="compositionally biased region" description="Acidic residues" evidence="9">
    <location>
        <begin position="102"/>
        <end position="114"/>
    </location>
</feature>
<feature type="compositionally biased region" description="Low complexity" evidence="9">
    <location>
        <begin position="129"/>
        <end position="142"/>
    </location>
</feature>
<evidence type="ECO:0000256" key="4">
    <source>
        <dbReference type="ARBA" id="ARBA00022692"/>
    </source>
</evidence>
<keyword evidence="8" id="KW-0472">Membrane</keyword>
<keyword evidence="3" id="KW-0813">Transport</keyword>
<feature type="region of interest" description="Disordered" evidence="9">
    <location>
        <begin position="95"/>
        <end position="157"/>
    </location>
</feature>
<sequence>MRTSMVAAAPSRPWRRRVRRTRYTSLVLLAAAAAACPVALWLGGESLGFVGTTATQVRRTSSLLHGSRWTARAAAGTEGDEFKAARDRIRRIQLGLGPNEPLPEDEAEAAEEEAVVPQEGKKKGDLNLAEAGAPAEPVVAPVTGDTETKDEANAEEQPLPAVADAYAGSLKDVKELKPESTKPKGGPNFVEGLLVEAGLVTLPTPGEVFQTFGTVLLLVALYTGFVAVVDLSAQKTLGQVFEDFYKAARPEAPSM</sequence>
<organism evidence="10">
    <name type="scientific">Alexandrium catenella</name>
    <name type="common">Red tide dinoflagellate</name>
    <name type="synonym">Gonyaulax catenella</name>
    <dbReference type="NCBI Taxonomy" id="2925"/>
    <lineage>
        <taxon>Eukaryota</taxon>
        <taxon>Sar</taxon>
        <taxon>Alveolata</taxon>
        <taxon>Dinophyceae</taxon>
        <taxon>Gonyaulacales</taxon>
        <taxon>Pyrocystaceae</taxon>
        <taxon>Alexandrium</taxon>
    </lineage>
</organism>
<dbReference type="Pfam" id="PF00584">
    <property type="entry name" value="SecE"/>
    <property type="match status" value="1"/>
</dbReference>
<accession>A0A7S1QGI5</accession>
<evidence type="ECO:0000256" key="3">
    <source>
        <dbReference type="ARBA" id="ARBA00022448"/>
    </source>
</evidence>
<comment type="subcellular location">
    <subcellularLocation>
        <location evidence="1">Membrane</location>
    </subcellularLocation>
</comment>
<dbReference type="GO" id="GO:0016020">
    <property type="term" value="C:membrane"/>
    <property type="evidence" value="ECO:0007669"/>
    <property type="project" value="UniProtKB-SubCell"/>
</dbReference>
<keyword evidence="4" id="KW-0812">Transmembrane</keyword>
<evidence type="ECO:0000256" key="7">
    <source>
        <dbReference type="ARBA" id="ARBA00023010"/>
    </source>
</evidence>
<reference evidence="10" key="1">
    <citation type="submission" date="2021-01" db="EMBL/GenBank/DDBJ databases">
        <authorList>
            <person name="Corre E."/>
            <person name="Pelletier E."/>
            <person name="Niang G."/>
            <person name="Scheremetjew M."/>
            <person name="Finn R."/>
            <person name="Kale V."/>
            <person name="Holt S."/>
            <person name="Cochrane G."/>
            <person name="Meng A."/>
            <person name="Brown T."/>
            <person name="Cohen L."/>
        </authorList>
    </citation>
    <scope>NUCLEOTIDE SEQUENCE</scope>
    <source>
        <strain evidence="10">OF101</strain>
    </source>
</reference>
<comment type="similarity">
    <text evidence="2">Belongs to the SecE/SEC61-gamma family.</text>
</comment>
<keyword evidence="6" id="KW-1133">Transmembrane helix</keyword>
<evidence type="ECO:0000256" key="5">
    <source>
        <dbReference type="ARBA" id="ARBA00022927"/>
    </source>
</evidence>
<evidence type="ECO:0000256" key="1">
    <source>
        <dbReference type="ARBA" id="ARBA00004370"/>
    </source>
</evidence>
<evidence type="ECO:0000256" key="2">
    <source>
        <dbReference type="ARBA" id="ARBA00008274"/>
    </source>
</evidence>
<evidence type="ECO:0000256" key="9">
    <source>
        <dbReference type="SAM" id="MobiDB-lite"/>
    </source>
</evidence>
<dbReference type="GO" id="GO:0006605">
    <property type="term" value="P:protein targeting"/>
    <property type="evidence" value="ECO:0007669"/>
    <property type="project" value="InterPro"/>
</dbReference>
<dbReference type="GO" id="GO:0006886">
    <property type="term" value="P:intracellular protein transport"/>
    <property type="evidence" value="ECO:0007669"/>
    <property type="project" value="InterPro"/>
</dbReference>
<name>A0A7S1QGI5_ALECA</name>
<dbReference type="EMBL" id="HBGE01040511">
    <property type="protein sequence ID" value="CAD9135821.1"/>
    <property type="molecule type" value="Transcribed_RNA"/>
</dbReference>
<keyword evidence="5" id="KW-0653">Protein transport</keyword>